<gene>
    <name evidence="4" type="ORF">AB6A40_006713</name>
</gene>
<comment type="similarity">
    <text evidence="1 2">Belongs to the DXO/Dom3Z family.</text>
</comment>
<dbReference type="EMBL" id="JBGFUD010004923">
    <property type="protein sequence ID" value="MFH4980004.1"/>
    <property type="molecule type" value="Genomic_DNA"/>
</dbReference>
<dbReference type="GO" id="GO:0000166">
    <property type="term" value="F:nucleotide binding"/>
    <property type="evidence" value="ECO:0007669"/>
    <property type="project" value="UniProtKB-KW"/>
</dbReference>
<organism evidence="4 5">
    <name type="scientific">Gnathostoma spinigerum</name>
    <dbReference type="NCBI Taxonomy" id="75299"/>
    <lineage>
        <taxon>Eukaryota</taxon>
        <taxon>Metazoa</taxon>
        <taxon>Ecdysozoa</taxon>
        <taxon>Nematoda</taxon>
        <taxon>Chromadorea</taxon>
        <taxon>Rhabditida</taxon>
        <taxon>Spirurina</taxon>
        <taxon>Gnathostomatomorpha</taxon>
        <taxon>Gnathostomatoidea</taxon>
        <taxon>Gnathostomatidae</taxon>
        <taxon>Gnathostoma</taxon>
    </lineage>
</organism>
<comment type="cofactor">
    <cofactor evidence="2">
        <name>a divalent metal cation</name>
        <dbReference type="ChEBI" id="CHEBI:60240"/>
    </cofactor>
</comment>
<keyword evidence="2" id="KW-0694">RNA-binding</keyword>
<dbReference type="PANTHER" id="PTHR12395:SF9">
    <property type="entry name" value="DECAPPING AND EXORIBONUCLEASE PROTEIN"/>
    <property type="match status" value="1"/>
</dbReference>
<dbReference type="GO" id="GO:0003723">
    <property type="term" value="F:RNA binding"/>
    <property type="evidence" value="ECO:0007669"/>
    <property type="project" value="UniProtKB-KW"/>
</dbReference>
<name>A0ABD6EPB8_9BILA</name>
<evidence type="ECO:0000313" key="5">
    <source>
        <dbReference type="Proteomes" id="UP001608902"/>
    </source>
</evidence>
<dbReference type="AlphaFoldDB" id="A0ABD6EPB8"/>
<dbReference type="Pfam" id="PF08652">
    <property type="entry name" value="RAI1"/>
    <property type="match status" value="1"/>
</dbReference>
<dbReference type="GO" id="GO:0016787">
    <property type="term" value="F:hydrolase activity"/>
    <property type="evidence" value="ECO:0007669"/>
    <property type="project" value="UniProtKB-KW"/>
</dbReference>
<dbReference type="PANTHER" id="PTHR12395">
    <property type="entry name" value="DOM-3 RELATED"/>
    <property type="match status" value="1"/>
</dbReference>
<feature type="domain" description="RAI1-like" evidence="3">
    <location>
        <begin position="25"/>
        <end position="351"/>
    </location>
</feature>
<evidence type="ECO:0000313" key="4">
    <source>
        <dbReference type="EMBL" id="MFH4980004.1"/>
    </source>
</evidence>
<keyword evidence="2" id="KW-0539">Nucleus</keyword>
<dbReference type="GO" id="GO:0046872">
    <property type="term" value="F:metal ion binding"/>
    <property type="evidence" value="ECO:0007669"/>
    <property type="project" value="UniProtKB-KW"/>
</dbReference>
<dbReference type="EC" id="3.6.1.-" evidence="2"/>
<comment type="caution">
    <text evidence="4">The sequence shown here is derived from an EMBL/GenBank/DDBJ whole genome shotgun (WGS) entry which is preliminary data.</text>
</comment>
<proteinExistence type="inferred from homology"/>
<dbReference type="InterPro" id="IPR039039">
    <property type="entry name" value="RAI1-like_fam"/>
</dbReference>
<keyword evidence="2" id="KW-0547">Nucleotide-binding</keyword>
<dbReference type="Proteomes" id="UP001608902">
    <property type="component" value="Unassembled WGS sequence"/>
</dbReference>
<dbReference type="InterPro" id="IPR013961">
    <property type="entry name" value="RAI1"/>
</dbReference>
<comment type="subcellular location">
    <subcellularLocation>
        <location evidence="2">Nucleus</location>
    </subcellularLocation>
</comment>
<dbReference type="GO" id="GO:0005634">
    <property type="term" value="C:nucleus"/>
    <property type="evidence" value="ECO:0007669"/>
    <property type="project" value="UniProtKB-SubCell"/>
</dbReference>
<evidence type="ECO:0000256" key="2">
    <source>
        <dbReference type="RuleBase" id="RU367113"/>
    </source>
</evidence>
<evidence type="ECO:0000256" key="1">
    <source>
        <dbReference type="ARBA" id="ARBA00006562"/>
    </source>
</evidence>
<keyword evidence="2" id="KW-0378">Hydrolase</keyword>
<keyword evidence="5" id="KW-1185">Reference proteome</keyword>
<reference evidence="4 5" key="1">
    <citation type="submission" date="2024-08" db="EMBL/GenBank/DDBJ databases">
        <title>Gnathostoma spinigerum genome.</title>
        <authorList>
            <person name="Gonzalez-Bertolin B."/>
            <person name="Monzon S."/>
            <person name="Zaballos A."/>
            <person name="Jimenez P."/>
            <person name="Dekumyoy P."/>
            <person name="Varona S."/>
            <person name="Cuesta I."/>
            <person name="Sumanam S."/>
            <person name="Adisakwattana P."/>
            <person name="Gasser R.B."/>
            <person name="Hernandez-Gonzalez A."/>
            <person name="Young N.D."/>
            <person name="Perteguer M.J."/>
        </authorList>
    </citation>
    <scope>NUCLEOTIDE SEQUENCE [LARGE SCALE GENOMIC DNA]</scope>
    <source>
        <strain evidence="4">AL3</strain>
        <tissue evidence="4">Liver</tissue>
    </source>
</reference>
<comment type="function">
    <text evidence="2">Decapping enzyme for NAD-capped RNAs: specifically hydrolyzes the nicotinamide adenine dinucleotide (NAD) cap from a subset of RNAs by removing the entire NAD moiety from the 5'-end of an NAD-capped RNA.</text>
</comment>
<dbReference type="GO" id="GO:0004518">
    <property type="term" value="F:nuclease activity"/>
    <property type="evidence" value="ECO:0007669"/>
    <property type="project" value="UniProtKB-KW"/>
</dbReference>
<sequence length="357" mass="41050">MSAGPIPLISIDPSGYKANFPSFEYPKVIGEYSVKRDHSIILGRGQARYLYEEALKNGNPCSFDLSQGFDTFDRKDELENEKLDDILNWLLLHAESCNSVRKICHESDFVCYRGTLTRIAATPFNQGEGWKICAVRLRDVIFLCEYNTEAKIQQIQSMTLREKMMTYWGFKFEQYMTVPSLKGHPDTEEAVTNKESFSIVVTNRFGSKPNGPLVLYSAETDCIDSEGDYVELKTQRQAMQGRFWQQKSMKWWIQSFLVGIRSIVVGLRDDSGIVHRLQRLNVKDIPHNAKGWSGAVTFNFLLSTLQSIKSFLNKCEELEYVMIEYSPGANHVKVTKLPPKHEFAFLPENFVRHFNIH</sequence>
<accession>A0ABD6EPB8</accession>
<evidence type="ECO:0000259" key="3">
    <source>
        <dbReference type="Pfam" id="PF08652"/>
    </source>
</evidence>
<protein>
    <recommendedName>
        <fullName evidence="2">Decapping nuclease</fullName>
        <ecNumber evidence="2">3.6.1.-</ecNumber>
    </recommendedName>
</protein>
<keyword evidence="2" id="KW-0540">Nuclease</keyword>
<keyword evidence="2" id="KW-0479">Metal-binding</keyword>